<protein>
    <recommendedName>
        <fullName evidence="9">C2H2-type domain-containing protein</fullName>
    </recommendedName>
</protein>
<accession>M3JUQ9</accession>
<proteinExistence type="predicted"/>
<reference evidence="10 11" key="1">
    <citation type="submission" date="2013-02" db="EMBL/GenBank/DDBJ databases">
        <title>Genome sequence of Candida maltosa Xu316, a potential industrial strain for xylitol and ethanol production.</title>
        <authorList>
            <person name="Yu J."/>
            <person name="Wang Q."/>
            <person name="Geng X."/>
            <person name="Bao W."/>
            <person name="He P."/>
            <person name="Cai J."/>
        </authorList>
    </citation>
    <scope>NUCLEOTIDE SEQUENCE [LARGE SCALE GENOMIC DNA]</scope>
    <source>
        <strain evidence="11">Xu316</strain>
    </source>
</reference>
<evidence type="ECO:0000256" key="7">
    <source>
        <dbReference type="SAM" id="MobiDB-lite"/>
    </source>
</evidence>
<dbReference type="SUPFAM" id="SSF57667">
    <property type="entry name" value="beta-beta-alpha zinc fingers"/>
    <property type="match status" value="1"/>
</dbReference>
<dbReference type="PROSITE" id="PS00028">
    <property type="entry name" value="ZINC_FINGER_C2H2_1"/>
    <property type="match status" value="1"/>
</dbReference>
<dbReference type="InterPro" id="IPR051643">
    <property type="entry name" value="Transcr_Reg_ZincFinger"/>
</dbReference>
<feature type="region of interest" description="Disordered" evidence="7">
    <location>
        <begin position="389"/>
        <end position="428"/>
    </location>
</feature>
<feature type="compositionally biased region" description="Polar residues" evidence="7">
    <location>
        <begin position="415"/>
        <end position="428"/>
    </location>
</feature>
<dbReference type="InterPro" id="IPR036236">
    <property type="entry name" value="Znf_C2H2_sf"/>
</dbReference>
<comment type="caution">
    <text evidence="10">The sequence shown here is derived from an EMBL/GenBank/DDBJ whole genome shotgun (WGS) entry which is preliminary data.</text>
</comment>
<dbReference type="PANTHER" id="PTHR24396">
    <property type="entry name" value="ZINC FINGER PROTEIN"/>
    <property type="match status" value="1"/>
</dbReference>
<dbReference type="GO" id="GO:0008270">
    <property type="term" value="F:zinc ion binding"/>
    <property type="evidence" value="ECO:0007669"/>
    <property type="project" value="UniProtKB-KW"/>
</dbReference>
<dbReference type="HOGENOM" id="CLU_027007_0_0_1"/>
<feature type="compositionally biased region" description="Low complexity" evidence="7">
    <location>
        <begin position="173"/>
        <end position="187"/>
    </location>
</feature>
<feature type="compositionally biased region" description="Low complexity" evidence="7">
    <location>
        <begin position="389"/>
        <end position="414"/>
    </location>
</feature>
<dbReference type="STRING" id="1245528.M3JUQ9"/>
<dbReference type="SMART" id="SM00355">
    <property type="entry name" value="ZnF_C2H2"/>
    <property type="match status" value="2"/>
</dbReference>
<dbReference type="InterPro" id="IPR013087">
    <property type="entry name" value="Znf_C2H2_type"/>
</dbReference>
<keyword evidence="2" id="KW-0479">Metal-binding</keyword>
<gene>
    <name evidence="10" type="ORF">G210_3672</name>
</gene>
<dbReference type="GO" id="GO:0000981">
    <property type="term" value="F:DNA-binding transcription factor activity, RNA polymerase II-specific"/>
    <property type="evidence" value="ECO:0007669"/>
    <property type="project" value="TreeGrafter"/>
</dbReference>
<keyword evidence="8" id="KW-1133">Transmembrane helix</keyword>
<feature type="region of interest" description="Disordered" evidence="7">
    <location>
        <begin position="346"/>
        <end position="376"/>
    </location>
</feature>
<dbReference type="PROSITE" id="PS50157">
    <property type="entry name" value="ZINC_FINGER_C2H2_2"/>
    <property type="match status" value="1"/>
</dbReference>
<sequence>MSNRNVKHSTKEEPSFNLYNFIINVFEYLVSLFLSYSHSLLIVKGDETLEPTKRQTPRKPLDVENNIEKPQNIFPTLKKSNFSTYQPEKPVHDDVLKPTVCSTGITSRILPYTNEKGELEWRFTELPGRELDAFKLEPNDHGAIRRLTPTSSSEDISKDESITPNSVGESPVSSETESTFTTTSSTNNNNGQLFKCPHCDAEFKVRGYLTRHLKKHSTKKAYTCPFHDRSIYIDDNNITHKCHPSGGFSRRDTYKTHLKSRHFSYEKLIKSTERSKVPGSCAMCGEQFTSAEIWCEIHVEGGECKFLPPGFKGKSRIKNRLRKQIQKNKSIDPELIPYANKVLEEVKQEQQQQEHQHQSPPPSQQQQQPQQYSKQYLPQPAAPVPIAAAHQQSMDTPASIYSSSSYDSASTHSPYTPQSSRSPMSQPFVAANTSVPAPQHKQMAYFDQIGNAYGVEGSTSTKDDYDDEYCLDIDQLNSTFYNEMVGNYVHPQPQMY</sequence>
<evidence type="ECO:0000313" key="11">
    <source>
        <dbReference type="Proteomes" id="UP000011777"/>
    </source>
</evidence>
<dbReference type="OMA" id="FENGEIW"/>
<evidence type="ECO:0000313" key="10">
    <source>
        <dbReference type="EMBL" id="EMG46094.1"/>
    </source>
</evidence>
<feature type="compositionally biased region" description="Low complexity" evidence="7">
    <location>
        <begin position="364"/>
        <end position="376"/>
    </location>
</feature>
<keyword evidence="5" id="KW-0539">Nucleus</keyword>
<evidence type="ECO:0000256" key="2">
    <source>
        <dbReference type="ARBA" id="ARBA00022723"/>
    </source>
</evidence>
<evidence type="ECO:0000256" key="6">
    <source>
        <dbReference type="PROSITE-ProRule" id="PRU00042"/>
    </source>
</evidence>
<feature type="compositionally biased region" description="Basic and acidic residues" evidence="7">
    <location>
        <begin position="346"/>
        <end position="357"/>
    </location>
</feature>
<evidence type="ECO:0000256" key="8">
    <source>
        <dbReference type="SAM" id="Phobius"/>
    </source>
</evidence>
<evidence type="ECO:0000256" key="5">
    <source>
        <dbReference type="ARBA" id="ARBA00023242"/>
    </source>
</evidence>
<keyword evidence="8" id="KW-0812">Transmembrane</keyword>
<evidence type="ECO:0000256" key="1">
    <source>
        <dbReference type="ARBA" id="ARBA00004123"/>
    </source>
</evidence>
<keyword evidence="8" id="KW-0472">Membrane</keyword>
<dbReference type="Gene3D" id="3.30.160.60">
    <property type="entry name" value="Classic Zinc Finger"/>
    <property type="match status" value="1"/>
</dbReference>
<dbReference type="EMBL" id="AOGT01002146">
    <property type="protein sequence ID" value="EMG46094.1"/>
    <property type="molecule type" value="Genomic_DNA"/>
</dbReference>
<organism evidence="10 11">
    <name type="scientific">Candida maltosa (strain Xu316)</name>
    <name type="common">Yeast</name>
    <dbReference type="NCBI Taxonomy" id="1245528"/>
    <lineage>
        <taxon>Eukaryota</taxon>
        <taxon>Fungi</taxon>
        <taxon>Dikarya</taxon>
        <taxon>Ascomycota</taxon>
        <taxon>Saccharomycotina</taxon>
        <taxon>Pichiomycetes</taxon>
        <taxon>Debaryomycetaceae</taxon>
        <taxon>Candida/Lodderomyces clade</taxon>
        <taxon>Candida</taxon>
    </lineage>
</organism>
<dbReference type="GO" id="GO:0000978">
    <property type="term" value="F:RNA polymerase II cis-regulatory region sequence-specific DNA binding"/>
    <property type="evidence" value="ECO:0007669"/>
    <property type="project" value="TreeGrafter"/>
</dbReference>
<dbReference type="Pfam" id="PF00096">
    <property type="entry name" value="zf-C2H2"/>
    <property type="match status" value="1"/>
</dbReference>
<feature type="transmembrane region" description="Helical" evidence="8">
    <location>
        <begin position="21"/>
        <end position="43"/>
    </location>
</feature>
<evidence type="ECO:0000259" key="9">
    <source>
        <dbReference type="PROSITE" id="PS50157"/>
    </source>
</evidence>
<feature type="region of interest" description="Disordered" evidence="7">
    <location>
        <begin position="143"/>
        <end position="187"/>
    </location>
</feature>
<dbReference type="Proteomes" id="UP000011777">
    <property type="component" value="Unassembled WGS sequence"/>
</dbReference>
<dbReference type="OrthoDB" id="9439903at2759"/>
<evidence type="ECO:0000256" key="4">
    <source>
        <dbReference type="ARBA" id="ARBA00022833"/>
    </source>
</evidence>
<dbReference type="eggNOG" id="ENOG502S1NP">
    <property type="taxonomic scope" value="Eukaryota"/>
</dbReference>
<evidence type="ECO:0000256" key="3">
    <source>
        <dbReference type="ARBA" id="ARBA00022771"/>
    </source>
</evidence>
<dbReference type="AlphaFoldDB" id="M3JUQ9"/>
<keyword evidence="4" id="KW-0862">Zinc</keyword>
<dbReference type="GO" id="GO:0005634">
    <property type="term" value="C:nucleus"/>
    <property type="evidence" value="ECO:0007669"/>
    <property type="project" value="UniProtKB-SubCell"/>
</dbReference>
<keyword evidence="11" id="KW-1185">Reference proteome</keyword>
<comment type="subcellular location">
    <subcellularLocation>
        <location evidence="1">Nucleus</location>
    </subcellularLocation>
</comment>
<keyword evidence="3 6" id="KW-0863">Zinc-finger</keyword>
<dbReference type="PANTHER" id="PTHR24396:SF19">
    <property type="entry name" value="FI01119P"/>
    <property type="match status" value="1"/>
</dbReference>
<feature type="domain" description="C2H2-type" evidence="9">
    <location>
        <begin position="194"/>
        <end position="221"/>
    </location>
</feature>
<name>M3JUQ9_CANMX</name>